<reference evidence="1" key="1">
    <citation type="submission" date="2020-05" db="EMBL/GenBank/DDBJ databases">
        <title>Large-scale comparative analyses of tick genomes elucidate their genetic diversity and vector capacities.</title>
        <authorList>
            <person name="Jia N."/>
            <person name="Wang J."/>
            <person name="Shi W."/>
            <person name="Du L."/>
            <person name="Sun Y."/>
            <person name="Zhan W."/>
            <person name="Jiang J."/>
            <person name="Wang Q."/>
            <person name="Zhang B."/>
            <person name="Ji P."/>
            <person name="Sakyi L.B."/>
            <person name="Cui X."/>
            <person name="Yuan T."/>
            <person name="Jiang B."/>
            <person name="Yang W."/>
            <person name="Lam T.T.-Y."/>
            <person name="Chang Q."/>
            <person name="Ding S."/>
            <person name="Wang X."/>
            <person name="Zhu J."/>
            <person name="Ruan X."/>
            <person name="Zhao L."/>
            <person name="Wei J."/>
            <person name="Que T."/>
            <person name="Du C."/>
            <person name="Cheng J."/>
            <person name="Dai P."/>
            <person name="Han X."/>
            <person name="Huang E."/>
            <person name="Gao Y."/>
            <person name="Liu J."/>
            <person name="Shao H."/>
            <person name="Ye R."/>
            <person name="Li L."/>
            <person name="Wei W."/>
            <person name="Wang X."/>
            <person name="Wang C."/>
            <person name="Yang T."/>
            <person name="Huo Q."/>
            <person name="Li W."/>
            <person name="Guo W."/>
            <person name="Chen H."/>
            <person name="Zhou L."/>
            <person name="Ni X."/>
            <person name="Tian J."/>
            <person name="Zhou Y."/>
            <person name="Sheng Y."/>
            <person name="Liu T."/>
            <person name="Pan Y."/>
            <person name="Xia L."/>
            <person name="Li J."/>
            <person name="Zhao F."/>
            <person name="Cao W."/>
        </authorList>
    </citation>
    <scope>NUCLEOTIDE SEQUENCE</scope>
    <source>
        <strain evidence="1">Dsil-2018</strain>
    </source>
</reference>
<gene>
    <name evidence="1" type="ORF">HPB49_002914</name>
</gene>
<organism evidence="1 2">
    <name type="scientific">Dermacentor silvarum</name>
    <name type="common">Tick</name>
    <dbReference type="NCBI Taxonomy" id="543639"/>
    <lineage>
        <taxon>Eukaryota</taxon>
        <taxon>Metazoa</taxon>
        <taxon>Ecdysozoa</taxon>
        <taxon>Arthropoda</taxon>
        <taxon>Chelicerata</taxon>
        <taxon>Arachnida</taxon>
        <taxon>Acari</taxon>
        <taxon>Parasitiformes</taxon>
        <taxon>Ixodida</taxon>
        <taxon>Ixodoidea</taxon>
        <taxon>Ixodidae</taxon>
        <taxon>Rhipicephalinae</taxon>
        <taxon>Dermacentor</taxon>
    </lineage>
</organism>
<keyword evidence="2" id="KW-1185">Reference proteome</keyword>
<comment type="caution">
    <text evidence="1">The sequence shown here is derived from an EMBL/GenBank/DDBJ whole genome shotgun (WGS) entry which is preliminary data.</text>
</comment>
<evidence type="ECO:0000313" key="2">
    <source>
        <dbReference type="Proteomes" id="UP000821865"/>
    </source>
</evidence>
<proteinExistence type="predicted"/>
<protein>
    <submittedName>
        <fullName evidence="1">Uncharacterized protein</fullName>
    </submittedName>
</protein>
<sequence>MSLTVITYTAKWIAVMQIQCMRDDDLDFFFKCCRMKPGIFDLLLSYVMEDLTRRLVIREPIAPAERLAIALRHTIFIVLMAAVDSEYKYILIDVGAEGRKSDGGVLKNSEFGKAL</sequence>
<dbReference type="EMBL" id="CM023470">
    <property type="protein sequence ID" value="KAH7977590.1"/>
    <property type="molecule type" value="Genomic_DNA"/>
</dbReference>
<evidence type="ECO:0000313" key="1">
    <source>
        <dbReference type="EMBL" id="KAH7977590.1"/>
    </source>
</evidence>
<accession>A0ACB8DT43</accession>
<dbReference type="Proteomes" id="UP000821865">
    <property type="component" value="Chromosome 1"/>
</dbReference>
<name>A0ACB8DT43_DERSI</name>